<dbReference type="InterPro" id="IPR000634">
    <property type="entry name" value="Ser/Thr_deHydtase_PyrdxlP-BS"/>
</dbReference>
<dbReference type="EMBL" id="JWZX01002407">
    <property type="protein sequence ID" value="KOO29491.1"/>
    <property type="molecule type" value="Genomic_DNA"/>
</dbReference>
<keyword evidence="6" id="KW-0791">Threonine biosynthesis</keyword>
<evidence type="ECO:0000256" key="1">
    <source>
        <dbReference type="ARBA" id="ARBA00001933"/>
    </source>
</evidence>
<comment type="caution">
    <text evidence="10">The sequence shown here is derived from an EMBL/GenBank/DDBJ whole genome shotgun (WGS) entry which is preliminary data.</text>
</comment>
<dbReference type="EC" id="4.2.3.1" evidence="4"/>
<dbReference type="Proteomes" id="UP000037460">
    <property type="component" value="Unassembled WGS sequence"/>
</dbReference>
<dbReference type="GO" id="GO:0009088">
    <property type="term" value="P:threonine biosynthetic process"/>
    <property type="evidence" value="ECO:0007669"/>
    <property type="project" value="UniProtKB-UniPathway"/>
</dbReference>
<dbReference type="OrthoDB" id="5203861at2759"/>
<proteinExistence type="inferred from homology"/>
<reference evidence="11" key="1">
    <citation type="journal article" date="2015" name="PLoS Genet.">
        <title>Genome Sequence and Transcriptome Analyses of Chrysochromulina tobin: Metabolic Tools for Enhanced Algal Fitness in the Prominent Order Prymnesiales (Haptophyceae).</title>
        <authorList>
            <person name="Hovde B.T."/>
            <person name="Deodato C.R."/>
            <person name="Hunsperger H.M."/>
            <person name="Ryken S.A."/>
            <person name="Yost W."/>
            <person name="Jha R.K."/>
            <person name="Patterson J."/>
            <person name="Monnat R.J. Jr."/>
            <person name="Barlow S.B."/>
            <person name="Starkenburg S.R."/>
            <person name="Cattolico R.A."/>
        </authorList>
    </citation>
    <scope>NUCLEOTIDE SEQUENCE</scope>
    <source>
        <strain evidence="11">CCMP291</strain>
    </source>
</reference>
<keyword evidence="7 8" id="KW-0663">Pyridoxal phosphate</keyword>
<dbReference type="SUPFAM" id="SSF53686">
    <property type="entry name" value="Tryptophan synthase beta subunit-like PLP-dependent enzymes"/>
    <property type="match status" value="1"/>
</dbReference>
<dbReference type="GO" id="GO:0004795">
    <property type="term" value="F:threonine synthase activity"/>
    <property type="evidence" value="ECO:0007669"/>
    <property type="project" value="UniProtKB-EC"/>
</dbReference>
<gene>
    <name evidence="10" type="ORF">Ctob_009013</name>
</gene>
<dbReference type="PANTHER" id="PTHR42690">
    <property type="entry name" value="THREONINE SYNTHASE FAMILY MEMBER"/>
    <property type="match status" value="1"/>
</dbReference>
<dbReference type="NCBIfam" id="TIGR00260">
    <property type="entry name" value="thrC"/>
    <property type="match status" value="1"/>
</dbReference>
<sequence>MSLYIGPDDVPPEKLKHIINRSYATFRERDVTPVVPITDGMHSLELFHGPTFAFKDVALQFLGNLFEELLSKRPGHSITVVGATSGDTGSSAIHGLRGKANVECFIMYPEGRTSRTQELQMITVTDPNIHNIALGGTFDDCQAVVKACFNDAAFRDKHNLAAVNSINWARILAQMVYYVYAYLKVTPSMGKQAGSPPLVSFSVPTGNFGDILAGYYAKQMGLPVGKLIVATNKNDILHRFFSHGGDYSLDKNGVAVTLAPSMDIGVSSNFERFLFHMTGNDAAQMAKMMKNFEATGTLNPPPEVVAKACAIMESANVDDDEILATIADVHARTGYTLDPHSAIGVAAARRVRPMGSTAPMVCLACAHWAKFPDANLAALGKEKSAALVVPEPLASLHKLDSRVSLQPYDVPTVQRFIEQTIAKRAKA</sequence>
<dbReference type="InterPro" id="IPR004450">
    <property type="entry name" value="Thr_synthase-like"/>
</dbReference>
<evidence type="ECO:0000259" key="9">
    <source>
        <dbReference type="Pfam" id="PF00291"/>
    </source>
</evidence>
<evidence type="ECO:0000256" key="5">
    <source>
        <dbReference type="ARBA" id="ARBA00022605"/>
    </source>
</evidence>
<feature type="modified residue" description="N6-(pyridoxal phosphate)lysine" evidence="8">
    <location>
        <position position="55"/>
    </location>
</feature>
<organism evidence="10 11">
    <name type="scientific">Chrysochromulina tobinii</name>
    <dbReference type="NCBI Taxonomy" id="1460289"/>
    <lineage>
        <taxon>Eukaryota</taxon>
        <taxon>Haptista</taxon>
        <taxon>Haptophyta</taxon>
        <taxon>Prymnesiophyceae</taxon>
        <taxon>Prymnesiales</taxon>
        <taxon>Chrysochromulinaceae</taxon>
        <taxon>Chrysochromulina</taxon>
    </lineage>
</organism>
<evidence type="ECO:0000256" key="3">
    <source>
        <dbReference type="ARBA" id="ARBA00005517"/>
    </source>
</evidence>
<dbReference type="CDD" id="cd01560">
    <property type="entry name" value="Thr-synth_2"/>
    <property type="match status" value="1"/>
</dbReference>
<dbReference type="InterPro" id="IPR036052">
    <property type="entry name" value="TrpB-like_PALP_sf"/>
</dbReference>
<dbReference type="UniPathway" id="UPA00050">
    <property type="reaction ID" value="UER00065"/>
</dbReference>
<dbReference type="InterPro" id="IPR001926">
    <property type="entry name" value="TrpB-like_PALP"/>
</dbReference>
<dbReference type="PANTHER" id="PTHR42690:SF1">
    <property type="entry name" value="THREONINE SYNTHASE-LIKE 2"/>
    <property type="match status" value="1"/>
</dbReference>
<evidence type="ECO:0000256" key="7">
    <source>
        <dbReference type="ARBA" id="ARBA00022898"/>
    </source>
</evidence>
<dbReference type="Gene3D" id="3.40.50.1100">
    <property type="match status" value="2"/>
</dbReference>
<accession>A0A0M0JSA7</accession>
<keyword evidence="5" id="KW-0028">Amino-acid biosynthesis</keyword>
<comment type="similarity">
    <text evidence="3">Belongs to the threonine synthase family.</text>
</comment>
<dbReference type="PROSITE" id="PS00165">
    <property type="entry name" value="DEHYDRATASE_SER_THR"/>
    <property type="match status" value="1"/>
</dbReference>
<evidence type="ECO:0000256" key="4">
    <source>
        <dbReference type="ARBA" id="ARBA00013028"/>
    </source>
</evidence>
<evidence type="ECO:0000256" key="8">
    <source>
        <dbReference type="PIRSR" id="PIRSR604450-51"/>
    </source>
</evidence>
<evidence type="ECO:0000313" key="11">
    <source>
        <dbReference type="Proteomes" id="UP000037460"/>
    </source>
</evidence>
<comment type="pathway">
    <text evidence="2">Amino-acid biosynthesis; L-threonine biosynthesis; L-threonine from L-aspartate: step 5/5.</text>
</comment>
<dbReference type="Pfam" id="PF24857">
    <property type="entry name" value="THR4_C"/>
    <property type="match status" value="1"/>
</dbReference>
<protein>
    <recommendedName>
        <fullName evidence="4">threonine synthase</fullName>
        <ecNumber evidence="4">4.2.3.1</ecNumber>
    </recommendedName>
</protein>
<name>A0A0M0JSA7_9EUKA</name>
<dbReference type="Pfam" id="PF00291">
    <property type="entry name" value="PALP"/>
    <property type="match status" value="1"/>
</dbReference>
<evidence type="ECO:0000256" key="2">
    <source>
        <dbReference type="ARBA" id="ARBA00004979"/>
    </source>
</evidence>
<dbReference type="InterPro" id="IPR051166">
    <property type="entry name" value="Threonine_Synthase"/>
</dbReference>
<comment type="cofactor">
    <cofactor evidence="1 8">
        <name>pyridoxal 5'-phosphate</name>
        <dbReference type="ChEBI" id="CHEBI:597326"/>
    </cofactor>
</comment>
<feature type="domain" description="Tryptophan synthase beta chain-like PALP" evidence="9">
    <location>
        <begin position="45"/>
        <end position="271"/>
    </location>
</feature>
<evidence type="ECO:0000256" key="6">
    <source>
        <dbReference type="ARBA" id="ARBA00022697"/>
    </source>
</evidence>
<dbReference type="AlphaFoldDB" id="A0A0M0JSA7"/>
<keyword evidence="11" id="KW-1185">Reference proteome</keyword>
<evidence type="ECO:0000313" key="10">
    <source>
        <dbReference type="EMBL" id="KOO29491.1"/>
    </source>
</evidence>
<dbReference type="GO" id="GO:0030170">
    <property type="term" value="F:pyridoxal phosphate binding"/>
    <property type="evidence" value="ECO:0007669"/>
    <property type="project" value="InterPro"/>
</dbReference>